<dbReference type="Proteomes" id="UP000030747">
    <property type="component" value="Unassembled WGS sequence"/>
</dbReference>
<accession>U6KR93</accession>
<gene>
    <name evidence="3" type="ORF">ETH_00028790</name>
</gene>
<dbReference type="InterPro" id="IPR020103">
    <property type="entry name" value="PsdUridine_synth_cat_dom_sf"/>
</dbReference>
<feature type="domain" description="Pseudouridine synthase RsuA/RluA-like" evidence="2">
    <location>
        <begin position="30"/>
        <end position="155"/>
    </location>
</feature>
<reference evidence="3" key="1">
    <citation type="submission" date="2013-10" db="EMBL/GenBank/DDBJ databases">
        <title>Genomic analysis of the causative agents of coccidiosis in chickens.</title>
        <authorList>
            <person name="Reid A.J."/>
            <person name="Blake D."/>
            <person name="Billington K."/>
            <person name="Browne H."/>
            <person name="Dunn M."/>
            <person name="Hung S."/>
            <person name="Kawahara F."/>
            <person name="Miranda-Saavedra D."/>
            <person name="Mourier T."/>
            <person name="Nagra H."/>
            <person name="Otto T.D."/>
            <person name="Rawlings N."/>
            <person name="Sanchez A."/>
            <person name="Sanders M."/>
            <person name="Subramaniam C."/>
            <person name="Tay Y."/>
            <person name="Dear P."/>
            <person name="Doerig C."/>
            <person name="Gruber A."/>
            <person name="Parkinson J."/>
            <person name="Shirley M."/>
            <person name="Wan K.L."/>
            <person name="Berriman M."/>
            <person name="Tomley F."/>
            <person name="Pain A."/>
        </authorList>
    </citation>
    <scope>NUCLEOTIDE SEQUENCE [LARGE SCALE GENOMIC DNA]</scope>
    <source>
        <strain evidence="3">Houghton</strain>
    </source>
</reference>
<dbReference type="GeneID" id="25254851"/>
<dbReference type="RefSeq" id="XP_013229654.1">
    <property type="nucleotide sequence ID" value="XM_013374200.1"/>
</dbReference>
<protein>
    <submittedName>
        <fullName evidence="3">RNA pseudouridylate synthase, putative</fullName>
    </submittedName>
</protein>
<evidence type="ECO:0000256" key="1">
    <source>
        <dbReference type="ARBA" id="ARBA00010876"/>
    </source>
</evidence>
<evidence type="ECO:0000313" key="4">
    <source>
        <dbReference type="Proteomes" id="UP000030747"/>
    </source>
</evidence>
<comment type="similarity">
    <text evidence="1">Belongs to the pseudouridine synthase RluA family.</text>
</comment>
<dbReference type="EMBL" id="HG674134">
    <property type="protein sequence ID" value="CDJ38899.1"/>
    <property type="molecule type" value="Genomic_DNA"/>
</dbReference>
<dbReference type="CDD" id="cd02869">
    <property type="entry name" value="PseudoU_synth_RluA_like"/>
    <property type="match status" value="1"/>
</dbReference>
<dbReference type="GO" id="GO:0003723">
    <property type="term" value="F:RNA binding"/>
    <property type="evidence" value="ECO:0007669"/>
    <property type="project" value="InterPro"/>
</dbReference>
<dbReference type="SUPFAM" id="SSF55120">
    <property type="entry name" value="Pseudouridine synthase"/>
    <property type="match status" value="1"/>
</dbReference>
<evidence type="ECO:0000313" key="3">
    <source>
        <dbReference type="EMBL" id="CDJ38899.1"/>
    </source>
</evidence>
<dbReference type="InterPro" id="IPR050188">
    <property type="entry name" value="RluA_PseudoU_synthase"/>
</dbReference>
<name>U6KR93_EIMTE</name>
<reference evidence="3" key="2">
    <citation type="submission" date="2013-10" db="EMBL/GenBank/DDBJ databases">
        <authorList>
            <person name="Aslett M."/>
        </authorList>
    </citation>
    <scope>NUCLEOTIDE SEQUENCE [LARGE SCALE GENOMIC DNA]</scope>
    <source>
        <strain evidence="3">Houghton</strain>
    </source>
</reference>
<dbReference type="GO" id="GO:0009982">
    <property type="term" value="F:pseudouridine synthase activity"/>
    <property type="evidence" value="ECO:0007669"/>
    <property type="project" value="InterPro"/>
</dbReference>
<proteinExistence type="inferred from homology"/>
<dbReference type="Gene3D" id="3.30.2350.10">
    <property type="entry name" value="Pseudouridine synthase"/>
    <property type="match status" value="1"/>
</dbReference>
<dbReference type="OMA" id="VYLALCH"/>
<dbReference type="GO" id="GO:0000455">
    <property type="term" value="P:enzyme-directed rRNA pseudouridine synthesis"/>
    <property type="evidence" value="ECO:0007669"/>
    <property type="project" value="TreeGrafter"/>
</dbReference>
<dbReference type="PROSITE" id="PS01129">
    <property type="entry name" value="PSI_RLU"/>
    <property type="match status" value="1"/>
</dbReference>
<keyword evidence="4" id="KW-1185">Reference proteome</keyword>
<dbReference type="AlphaFoldDB" id="U6KR93"/>
<dbReference type="VEuPathDB" id="ToxoDB:ETH_00028790"/>
<dbReference type="VEuPathDB" id="ToxoDB:ETH2_1315500"/>
<dbReference type="OrthoDB" id="424794at2759"/>
<sequence>MVGTCAPPEGKGFFKRSFGDLSEGPENPMTEAVVHRLDKGTSGVLLLAKSATAASCLRQQFRERKVRKTYFAVIRGGLTGPMTVTSCIGRLHSDRRRMQSARQIWSVHASATHAVAGKLRGAVTLFKPLIFNGKWSVVLASPVTGRTHQIRLHLQMLKTPIIGDPLYGDASTTSAFFASSTARKPGSRSVFCSAHRIADAHQRSLNKGFCGDSHRPLLHAAELCCVHPTTKDTLRVCAPLPPDMRQAMDIVDPLWPTVPEITPFAEGPQ</sequence>
<dbReference type="PANTHER" id="PTHR21600">
    <property type="entry name" value="MITOCHONDRIAL RNA PSEUDOURIDINE SYNTHASE"/>
    <property type="match status" value="1"/>
</dbReference>
<organism evidence="3 4">
    <name type="scientific">Eimeria tenella</name>
    <name type="common">Coccidian parasite</name>
    <dbReference type="NCBI Taxonomy" id="5802"/>
    <lineage>
        <taxon>Eukaryota</taxon>
        <taxon>Sar</taxon>
        <taxon>Alveolata</taxon>
        <taxon>Apicomplexa</taxon>
        <taxon>Conoidasida</taxon>
        <taxon>Coccidia</taxon>
        <taxon>Eucoccidiorida</taxon>
        <taxon>Eimeriorina</taxon>
        <taxon>Eimeriidae</taxon>
        <taxon>Eimeria</taxon>
    </lineage>
</organism>
<dbReference type="InterPro" id="IPR006145">
    <property type="entry name" value="PsdUridine_synth_RsuA/RluA"/>
</dbReference>
<dbReference type="PANTHER" id="PTHR21600:SF87">
    <property type="entry name" value="RNA PSEUDOURIDYLATE SYNTHASE DOMAIN-CONTAINING PROTEIN 1"/>
    <property type="match status" value="1"/>
</dbReference>
<dbReference type="InterPro" id="IPR006224">
    <property type="entry name" value="PsdUridine_synth_RluA-like_CS"/>
</dbReference>
<evidence type="ECO:0000259" key="2">
    <source>
        <dbReference type="Pfam" id="PF00849"/>
    </source>
</evidence>
<dbReference type="Pfam" id="PF00849">
    <property type="entry name" value="PseudoU_synth_2"/>
    <property type="match status" value="1"/>
</dbReference>